<dbReference type="Gramene" id="TraesSTA2A03G00787000.1">
    <property type="protein sequence ID" value="TraesSTA2A03G00787000.1.CDS1"/>
    <property type="gene ID" value="TraesSTA2A03G00787000"/>
</dbReference>
<dbReference type="Gramene" id="TraesJAG2A03G00788360.1">
    <property type="protein sequence ID" value="TraesJAG2A03G00788360.1.CDS1"/>
    <property type="gene ID" value="TraesJAG2A03G00788360"/>
</dbReference>
<evidence type="ECO:0000256" key="10">
    <source>
        <dbReference type="ARBA" id="ARBA00022833"/>
    </source>
</evidence>
<dbReference type="Pfam" id="PF13639">
    <property type="entry name" value="zf-RING_2"/>
    <property type="match status" value="1"/>
</dbReference>
<dbReference type="GO" id="GO:0016020">
    <property type="term" value="C:membrane"/>
    <property type="evidence" value="ECO:0007669"/>
    <property type="project" value="UniProtKB-SubCell"/>
</dbReference>
<dbReference type="GeneID" id="123186297"/>
<evidence type="ECO:0000313" key="18">
    <source>
        <dbReference type="Proteomes" id="UP000019116"/>
    </source>
</evidence>
<dbReference type="GO" id="GO:0008270">
    <property type="term" value="F:zinc ion binding"/>
    <property type="evidence" value="ECO:0007669"/>
    <property type="project" value="UniProtKB-KW"/>
</dbReference>
<gene>
    <name evidence="17" type="primary">LOC123186297</name>
</gene>
<dbReference type="Gramene" id="TraesPARA_EIv1.0_0349870.1">
    <property type="protein sequence ID" value="TraesPARA_EIv1.0_0349870.1.CDS1"/>
    <property type="gene ID" value="TraesPARA_EIv1.0_0349870"/>
</dbReference>
<dbReference type="AlphaFoldDB" id="A0A3B6B6A9"/>
<dbReference type="PANTHER" id="PTHR46539">
    <property type="entry name" value="E3 UBIQUITIN-PROTEIN LIGASE ATL42"/>
    <property type="match status" value="1"/>
</dbReference>
<comment type="pathway">
    <text evidence="3">Protein modification; protein ubiquitination.</text>
</comment>
<dbReference type="Proteomes" id="UP000019116">
    <property type="component" value="Chromosome 2A"/>
</dbReference>
<dbReference type="FunFam" id="3.30.40.10:FF:000187">
    <property type="entry name" value="E3 ubiquitin-protein ligase ATL6"/>
    <property type="match status" value="1"/>
</dbReference>
<dbReference type="PANTHER" id="PTHR46539:SF5">
    <property type="entry name" value="RING ZINC FINGER DOMAIN SUPERFAMILY PROTEIN-RELATED"/>
    <property type="match status" value="1"/>
</dbReference>
<keyword evidence="5" id="KW-0808">Transferase</keyword>
<evidence type="ECO:0000256" key="9">
    <source>
        <dbReference type="ARBA" id="ARBA00022786"/>
    </source>
</evidence>
<feature type="compositionally biased region" description="Low complexity" evidence="14">
    <location>
        <begin position="1"/>
        <end position="18"/>
    </location>
</feature>
<dbReference type="GO" id="GO:0061630">
    <property type="term" value="F:ubiquitin protein ligase activity"/>
    <property type="evidence" value="ECO:0007669"/>
    <property type="project" value="UniProtKB-EC"/>
</dbReference>
<dbReference type="Gramene" id="TraesJUL2A03G00793230.1">
    <property type="protein sequence ID" value="TraesJUL2A03G00793230.1.CDS1"/>
    <property type="gene ID" value="TraesJUL2A03G00793230"/>
</dbReference>
<accession>A0A3B6B6A9</accession>
<proteinExistence type="predicted"/>
<dbReference type="Gramene" id="TraesARI2A03G00796780.1">
    <property type="protein sequence ID" value="TraesARI2A03G00796780.1.CDS1"/>
    <property type="gene ID" value="TraesARI2A03G00796780"/>
</dbReference>
<evidence type="ECO:0000256" key="3">
    <source>
        <dbReference type="ARBA" id="ARBA00004906"/>
    </source>
</evidence>
<evidence type="ECO:0000256" key="7">
    <source>
        <dbReference type="ARBA" id="ARBA00022723"/>
    </source>
</evidence>
<dbReference type="STRING" id="4565.A0A3B6B6A9"/>
<keyword evidence="11 15" id="KW-1133">Transmembrane helix</keyword>
<comment type="subcellular location">
    <subcellularLocation>
        <location evidence="2">Membrane</location>
        <topology evidence="2">Single-pass membrane protein</topology>
    </subcellularLocation>
</comment>
<dbReference type="OrthoDB" id="8062037at2759"/>
<dbReference type="Gramene" id="TraesKAR2A01G0462640.1">
    <property type="protein sequence ID" value="cds.TraesKAR2A01G0462640.1"/>
    <property type="gene ID" value="TraesKAR2A01G0462640"/>
</dbReference>
<evidence type="ECO:0000313" key="17">
    <source>
        <dbReference type="EnsemblPlants" id="TraesCS2A02G501100.1.cds1"/>
    </source>
</evidence>
<evidence type="ECO:0000256" key="11">
    <source>
        <dbReference type="ARBA" id="ARBA00022989"/>
    </source>
</evidence>
<dbReference type="SUPFAM" id="SSF57850">
    <property type="entry name" value="RING/U-box"/>
    <property type="match status" value="1"/>
</dbReference>
<dbReference type="Gramene" id="TraesRN2A0101161100.1">
    <property type="protein sequence ID" value="TraesRN2A0101161100.1"/>
    <property type="gene ID" value="TraesRN2A0101161100"/>
</dbReference>
<keyword evidence="6 15" id="KW-0812">Transmembrane</keyword>
<evidence type="ECO:0000256" key="12">
    <source>
        <dbReference type="ARBA" id="ARBA00023136"/>
    </source>
</evidence>
<dbReference type="Gramene" id="TraesROB_scaffold_077099_01G000400.1">
    <property type="protein sequence ID" value="TraesROB_scaffold_077099_01G000400.1"/>
    <property type="gene ID" value="TraesROB_scaffold_077099_01G000400"/>
</dbReference>
<evidence type="ECO:0000256" key="4">
    <source>
        <dbReference type="ARBA" id="ARBA00012483"/>
    </source>
</evidence>
<dbReference type="SMR" id="A0A3B6B6A9"/>
<dbReference type="Gramene" id="TraesMAC2A03G00787200.1">
    <property type="protein sequence ID" value="TraesMAC2A03G00787200.1.CDS1"/>
    <property type="gene ID" value="TraesMAC2A03G00787200"/>
</dbReference>
<feature type="transmembrane region" description="Helical" evidence="15">
    <location>
        <begin position="31"/>
        <end position="52"/>
    </location>
</feature>
<feature type="domain" description="RING-type" evidence="16">
    <location>
        <begin position="111"/>
        <end position="155"/>
    </location>
</feature>
<dbReference type="Gramene" id="TraesCS2A02G501100.1">
    <property type="protein sequence ID" value="TraesCS2A02G501100.1.cds1"/>
    <property type="gene ID" value="TraesCS2A02G501100"/>
</dbReference>
<protein>
    <recommendedName>
        <fullName evidence="4">RING-type E3 ubiquitin transferase</fullName>
        <ecNumber evidence="4">2.3.2.27</ecNumber>
    </recommendedName>
</protein>
<evidence type="ECO:0000256" key="15">
    <source>
        <dbReference type="SAM" id="Phobius"/>
    </source>
</evidence>
<evidence type="ECO:0000256" key="14">
    <source>
        <dbReference type="SAM" id="MobiDB-lite"/>
    </source>
</evidence>
<keyword evidence="12 15" id="KW-0472">Membrane</keyword>
<dbReference type="Gramene" id="TraesCLE_scaffold_036376_01G000500.1">
    <property type="protein sequence ID" value="TraesCLE_scaffold_036376_01G000500.1"/>
    <property type="gene ID" value="TraesCLE_scaffold_036376_01G000500"/>
</dbReference>
<reference evidence="17" key="2">
    <citation type="submission" date="2018-10" db="UniProtKB">
        <authorList>
            <consortium name="EnsemblPlants"/>
        </authorList>
    </citation>
    <scope>IDENTIFICATION</scope>
</reference>
<dbReference type="PROSITE" id="PS50089">
    <property type="entry name" value="ZF_RING_2"/>
    <property type="match status" value="1"/>
</dbReference>
<keyword evidence="9" id="KW-0833">Ubl conjugation pathway</keyword>
<name>A0A3B6B6A9_WHEAT</name>
<dbReference type="Gene3D" id="3.30.40.10">
    <property type="entry name" value="Zinc/RING finger domain, C3HC4 (zinc finger)"/>
    <property type="match status" value="1"/>
</dbReference>
<keyword evidence="10" id="KW-0862">Zinc</keyword>
<evidence type="ECO:0000256" key="13">
    <source>
        <dbReference type="PROSITE-ProRule" id="PRU00175"/>
    </source>
</evidence>
<keyword evidence="18" id="KW-1185">Reference proteome</keyword>
<dbReference type="Gramene" id="TraesCAD_scaffold_010029_01G000400.1">
    <property type="protein sequence ID" value="TraesCAD_scaffold_010029_01G000400.1"/>
    <property type="gene ID" value="TraesCAD_scaffold_010029_01G000400"/>
</dbReference>
<feature type="region of interest" description="Disordered" evidence="14">
    <location>
        <begin position="1"/>
        <end position="21"/>
    </location>
</feature>
<dbReference type="InterPro" id="IPR013083">
    <property type="entry name" value="Znf_RING/FYVE/PHD"/>
</dbReference>
<dbReference type="OMA" id="ICLLWYS"/>
<dbReference type="EnsemblPlants" id="TraesCS2A02G501100.1">
    <property type="protein sequence ID" value="TraesCS2A02G501100.1.cds1"/>
    <property type="gene ID" value="TraesCS2A02G501100"/>
</dbReference>
<reference evidence="17" key="1">
    <citation type="submission" date="2018-08" db="EMBL/GenBank/DDBJ databases">
        <authorList>
            <person name="Rossello M."/>
        </authorList>
    </citation>
    <scope>NUCLEOTIDE SEQUENCE [LARGE SCALE GENOMIC DNA]</scope>
    <source>
        <strain evidence="17">cv. Chinese Spring</strain>
    </source>
</reference>
<comment type="catalytic activity">
    <reaction evidence="1">
        <text>S-ubiquitinyl-[E2 ubiquitin-conjugating enzyme]-L-cysteine + [acceptor protein]-L-lysine = [E2 ubiquitin-conjugating enzyme]-L-cysteine + N(6)-ubiquitinyl-[acceptor protein]-L-lysine.</text>
        <dbReference type="EC" id="2.3.2.27"/>
    </reaction>
</comment>
<keyword evidence="7" id="KW-0479">Metal-binding</keyword>
<dbReference type="EC" id="2.3.2.27" evidence="4"/>
<dbReference type="InterPro" id="IPR001841">
    <property type="entry name" value="Znf_RING"/>
</dbReference>
<dbReference type="Gramene" id="TraesSYM2A03G00796520.1">
    <property type="protein sequence ID" value="TraesSYM2A03G00796520.1.CDS1"/>
    <property type="gene ID" value="TraesSYM2A03G00796520"/>
</dbReference>
<evidence type="ECO:0000256" key="8">
    <source>
        <dbReference type="ARBA" id="ARBA00022771"/>
    </source>
</evidence>
<evidence type="ECO:0000259" key="16">
    <source>
        <dbReference type="PROSITE" id="PS50089"/>
    </source>
</evidence>
<dbReference type="SMART" id="SM00184">
    <property type="entry name" value="RING"/>
    <property type="match status" value="1"/>
</dbReference>
<organism evidence="17">
    <name type="scientific">Triticum aestivum</name>
    <name type="common">Wheat</name>
    <dbReference type="NCBI Taxonomy" id="4565"/>
    <lineage>
        <taxon>Eukaryota</taxon>
        <taxon>Viridiplantae</taxon>
        <taxon>Streptophyta</taxon>
        <taxon>Embryophyta</taxon>
        <taxon>Tracheophyta</taxon>
        <taxon>Spermatophyta</taxon>
        <taxon>Magnoliopsida</taxon>
        <taxon>Liliopsida</taxon>
        <taxon>Poales</taxon>
        <taxon>Poaceae</taxon>
        <taxon>BOP clade</taxon>
        <taxon>Pooideae</taxon>
        <taxon>Triticodae</taxon>
        <taxon>Triticeae</taxon>
        <taxon>Triticinae</taxon>
        <taxon>Triticum</taxon>
    </lineage>
</organism>
<evidence type="ECO:0000256" key="2">
    <source>
        <dbReference type="ARBA" id="ARBA00004167"/>
    </source>
</evidence>
<dbReference type="Gramene" id="TraesCS2A03G1167200.1">
    <property type="protein sequence ID" value="TraesCS2A03G1167200.1.CDS1"/>
    <property type="gene ID" value="TraesCS2A03G1167200"/>
</dbReference>
<sequence length="197" mass="20590">MMAMPSSASSTPAADVLGVPPPLPPPPGADVSVIVGVLTGVLLGLFLFLIYAKHCRQRGARGAAGRLGLGFRASSTCDRCRSGLSLSVVDALPVVRFGDMGGAAAAAQPECAVCLGSFDAAADELLRVLPKCRHAFHAGCVDTWLEAHSTCPVCRRRVGKEDAFAVIPKLEAGADHGDAEWYPAREAEMQIVVRRPA</sequence>
<evidence type="ECO:0000256" key="1">
    <source>
        <dbReference type="ARBA" id="ARBA00000900"/>
    </source>
</evidence>
<evidence type="ECO:0000256" key="5">
    <source>
        <dbReference type="ARBA" id="ARBA00022679"/>
    </source>
</evidence>
<keyword evidence="8 13" id="KW-0863">Zinc-finger</keyword>
<evidence type="ECO:0000256" key="6">
    <source>
        <dbReference type="ARBA" id="ARBA00022692"/>
    </source>
</evidence>
<dbReference type="RefSeq" id="XP_044454014.1">
    <property type="nucleotide sequence ID" value="XM_044598079.1"/>
</dbReference>
<dbReference type="Gramene" id="TraesNOR2A03G00798370.1">
    <property type="protein sequence ID" value="TraesNOR2A03G00798370.1.CDS1"/>
    <property type="gene ID" value="TraesNOR2A03G00798370"/>
</dbReference>